<keyword evidence="2" id="KW-1185">Reference proteome</keyword>
<sequence>MSSVRGPGVRLVSMRVSLFPFFFSPKKKGEEHLNPFRPTPGHRISPRFPAEIASRATATCLRPKEAVKKLWMPIIA</sequence>
<evidence type="ECO:0000313" key="1">
    <source>
        <dbReference type="EMBL" id="KAG8067573.1"/>
    </source>
</evidence>
<reference evidence="1" key="2">
    <citation type="submission" date="2021-02" db="EMBL/GenBank/DDBJ databases">
        <authorList>
            <person name="Kimball J.A."/>
            <person name="Haas M.W."/>
            <person name="Macchietto M."/>
            <person name="Kono T."/>
            <person name="Duquette J."/>
            <person name="Shao M."/>
        </authorList>
    </citation>
    <scope>NUCLEOTIDE SEQUENCE</scope>
    <source>
        <tissue evidence="1">Fresh leaf tissue</tissue>
    </source>
</reference>
<reference evidence="1" key="1">
    <citation type="journal article" date="2021" name="bioRxiv">
        <title>Whole Genome Assembly and Annotation of Northern Wild Rice, Zizania palustris L., Supports a Whole Genome Duplication in the Zizania Genus.</title>
        <authorList>
            <person name="Haas M."/>
            <person name="Kono T."/>
            <person name="Macchietto M."/>
            <person name="Millas R."/>
            <person name="McGilp L."/>
            <person name="Shao M."/>
            <person name="Duquette J."/>
            <person name="Hirsch C.N."/>
            <person name="Kimball J."/>
        </authorList>
    </citation>
    <scope>NUCLEOTIDE SEQUENCE</scope>
    <source>
        <tissue evidence="1">Fresh leaf tissue</tissue>
    </source>
</reference>
<comment type="caution">
    <text evidence="1">The sequence shown here is derived from an EMBL/GenBank/DDBJ whole genome shotgun (WGS) entry which is preliminary data.</text>
</comment>
<dbReference type="AlphaFoldDB" id="A0A8J5S9E5"/>
<gene>
    <name evidence="1" type="ORF">GUJ93_ZPchr0005g16161</name>
</gene>
<accession>A0A8J5S9E5</accession>
<name>A0A8J5S9E5_ZIZPA</name>
<protein>
    <submittedName>
        <fullName evidence="1">Uncharacterized protein</fullName>
    </submittedName>
</protein>
<evidence type="ECO:0000313" key="2">
    <source>
        <dbReference type="Proteomes" id="UP000729402"/>
    </source>
</evidence>
<proteinExistence type="predicted"/>
<dbReference type="EMBL" id="JAAALK010000284">
    <property type="protein sequence ID" value="KAG8067573.1"/>
    <property type="molecule type" value="Genomic_DNA"/>
</dbReference>
<organism evidence="1 2">
    <name type="scientific">Zizania palustris</name>
    <name type="common">Northern wild rice</name>
    <dbReference type="NCBI Taxonomy" id="103762"/>
    <lineage>
        <taxon>Eukaryota</taxon>
        <taxon>Viridiplantae</taxon>
        <taxon>Streptophyta</taxon>
        <taxon>Embryophyta</taxon>
        <taxon>Tracheophyta</taxon>
        <taxon>Spermatophyta</taxon>
        <taxon>Magnoliopsida</taxon>
        <taxon>Liliopsida</taxon>
        <taxon>Poales</taxon>
        <taxon>Poaceae</taxon>
        <taxon>BOP clade</taxon>
        <taxon>Oryzoideae</taxon>
        <taxon>Oryzeae</taxon>
        <taxon>Zizaniinae</taxon>
        <taxon>Zizania</taxon>
    </lineage>
</organism>
<dbReference type="Proteomes" id="UP000729402">
    <property type="component" value="Unassembled WGS sequence"/>
</dbReference>